<accession>J9G695</accession>
<proteinExistence type="predicted"/>
<reference evidence="1" key="1">
    <citation type="journal article" date="2012" name="PLoS ONE">
        <title>Gene sets for utilization of primary and secondary nutrition supplies in the distal gut of endangered iberian lynx.</title>
        <authorList>
            <person name="Alcaide M."/>
            <person name="Messina E."/>
            <person name="Richter M."/>
            <person name="Bargiela R."/>
            <person name="Peplies J."/>
            <person name="Huws S.A."/>
            <person name="Newbold C.J."/>
            <person name="Golyshin P.N."/>
            <person name="Simon M.A."/>
            <person name="Lopez G."/>
            <person name="Yakimov M.M."/>
            <person name="Ferrer M."/>
        </authorList>
    </citation>
    <scope>NUCLEOTIDE SEQUENCE</scope>
</reference>
<name>J9G695_9ZZZZ</name>
<organism evidence="1">
    <name type="scientific">gut metagenome</name>
    <dbReference type="NCBI Taxonomy" id="749906"/>
    <lineage>
        <taxon>unclassified sequences</taxon>
        <taxon>metagenomes</taxon>
        <taxon>organismal metagenomes</taxon>
    </lineage>
</organism>
<evidence type="ECO:0000313" key="1">
    <source>
        <dbReference type="EMBL" id="EJX02394.1"/>
    </source>
</evidence>
<dbReference type="AlphaFoldDB" id="J9G695"/>
<dbReference type="EMBL" id="AMCI01002557">
    <property type="protein sequence ID" value="EJX02394.1"/>
    <property type="molecule type" value="Genomic_DNA"/>
</dbReference>
<protein>
    <submittedName>
        <fullName evidence="1">Uncharacterized protein</fullName>
    </submittedName>
</protein>
<gene>
    <name evidence="1" type="ORF">EVA_09500</name>
</gene>
<comment type="caution">
    <text evidence="1">The sequence shown here is derived from an EMBL/GenBank/DDBJ whole genome shotgun (WGS) entry which is preliminary data.</text>
</comment>
<sequence length="244" mass="27951">MVQPSATIEDIAIPNKVLTAYFFLHFIFLAHHIERGIEVHLRFFAVYREIDTARLGDGLSATISLHLAPATTVGGLIVFAHVVGDAVNAQVRMISETQGEEPAEIDVFPVRMGSATSTYLHIRNPRLRIDFLEFHIHREIRVSESSQGVLFIFEIPADVMVHLNFTHRIIRQVFQCHHHVAIEEVATIHQQTVDKLTVNRNAPIIVQLRTWQIANQIFKHGSRRELQVRHIVFQCITLYHHLQS</sequence>